<dbReference type="Gene3D" id="3.60.40.10">
    <property type="entry name" value="PPM-type phosphatase domain"/>
    <property type="match status" value="1"/>
</dbReference>
<reference evidence="4" key="1">
    <citation type="journal article" date="2019" name="Int. J. Syst. Evol. Microbiol.">
        <title>The Global Catalogue of Microorganisms (GCM) 10K type strain sequencing project: providing services to taxonomists for standard genome sequencing and annotation.</title>
        <authorList>
            <consortium name="The Broad Institute Genomics Platform"/>
            <consortium name="The Broad Institute Genome Sequencing Center for Infectious Disease"/>
            <person name="Wu L."/>
            <person name="Ma J."/>
        </authorList>
    </citation>
    <scope>NUCLEOTIDE SEQUENCE [LARGE SCALE GENOMIC DNA]</scope>
    <source>
        <strain evidence="4">JCM 18302</strain>
    </source>
</reference>
<name>A0ABP9NTG5_9PSEU</name>
<dbReference type="InterPro" id="IPR001932">
    <property type="entry name" value="PPM-type_phosphatase-like_dom"/>
</dbReference>
<evidence type="ECO:0000313" key="3">
    <source>
        <dbReference type="EMBL" id="GAA5126661.1"/>
    </source>
</evidence>
<evidence type="ECO:0000259" key="2">
    <source>
        <dbReference type="SMART" id="SM00331"/>
    </source>
</evidence>
<keyword evidence="4" id="KW-1185">Reference proteome</keyword>
<dbReference type="Pfam" id="PF07228">
    <property type="entry name" value="SpoIIE"/>
    <property type="match status" value="1"/>
</dbReference>
<sequence>MLARVVDEAHLTSGDQLSALVDGAVRPLGLGADVLVADLAQRVLTPVGTTAVAPLNVVGTLAGHAYQMGEILAGTDHSDGVVLWTPIAGGGDRTGVLRVALGEGVVDDLELRQRLWTLAGLVNYIVTTKLAYSDRLRRLRSAVPLSAASELLWQLLPPRTFATDRVVVSALLEPCARVAGDAYDYNAEDQVVDLAVFDAAGHDINACLTTALAITGIRNGRRAGETDLVALAERADELIIAQHGPVQFATAVLTRLDTEAGILEYLIAGHPAPLLIRGGQVVKELPAPARAPLSVRVPRDEVPVVMREQLEPGDQVLMYTDGITEARDADGEFFGEKRLVEFAEHAAAAQLSAPETLRRLLEAVLDHQGGKLQDDASLLLVDWDRGAHARMFPGLAHQARS</sequence>
<dbReference type="SUPFAM" id="SSF81606">
    <property type="entry name" value="PP2C-like"/>
    <property type="match status" value="1"/>
</dbReference>
<accession>A0ABP9NTG5</accession>
<dbReference type="InterPro" id="IPR036457">
    <property type="entry name" value="PPM-type-like_dom_sf"/>
</dbReference>
<dbReference type="EMBL" id="BAABJO010000015">
    <property type="protein sequence ID" value="GAA5126661.1"/>
    <property type="molecule type" value="Genomic_DNA"/>
</dbReference>
<feature type="domain" description="PPM-type phosphatase" evidence="2">
    <location>
        <begin position="163"/>
        <end position="383"/>
    </location>
</feature>
<dbReference type="SMART" id="SM00331">
    <property type="entry name" value="PP2C_SIG"/>
    <property type="match status" value="1"/>
</dbReference>
<dbReference type="Proteomes" id="UP001500804">
    <property type="component" value="Unassembled WGS sequence"/>
</dbReference>
<dbReference type="InterPro" id="IPR052016">
    <property type="entry name" value="Bact_Sigma-Reg"/>
</dbReference>
<protein>
    <submittedName>
        <fullName evidence="3">PP2C family protein-serine/threonine phosphatase</fullName>
    </submittedName>
</protein>
<evidence type="ECO:0000256" key="1">
    <source>
        <dbReference type="ARBA" id="ARBA00022801"/>
    </source>
</evidence>
<comment type="caution">
    <text evidence="3">The sequence shown here is derived from an EMBL/GenBank/DDBJ whole genome shotgun (WGS) entry which is preliminary data.</text>
</comment>
<proteinExistence type="predicted"/>
<keyword evidence="1" id="KW-0378">Hydrolase</keyword>
<dbReference type="PANTHER" id="PTHR43156">
    <property type="entry name" value="STAGE II SPORULATION PROTEIN E-RELATED"/>
    <property type="match status" value="1"/>
</dbReference>
<dbReference type="PANTHER" id="PTHR43156:SF2">
    <property type="entry name" value="STAGE II SPORULATION PROTEIN E"/>
    <property type="match status" value="1"/>
</dbReference>
<organism evidence="3 4">
    <name type="scientific">Pseudonocardia adelaidensis</name>
    <dbReference type="NCBI Taxonomy" id="648754"/>
    <lineage>
        <taxon>Bacteria</taxon>
        <taxon>Bacillati</taxon>
        <taxon>Actinomycetota</taxon>
        <taxon>Actinomycetes</taxon>
        <taxon>Pseudonocardiales</taxon>
        <taxon>Pseudonocardiaceae</taxon>
        <taxon>Pseudonocardia</taxon>
    </lineage>
</organism>
<gene>
    <name evidence="3" type="ORF">GCM10023320_42860</name>
</gene>
<evidence type="ECO:0000313" key="4">
    <source>
        <dbReference type="Proteomes" id="UP001500804"/>
    </source>
</evidence>